<gene>
    <name evidence="2" type="ORF">SAMN05216559_3262</name>
</gene>
<keyword evidence="1" id="KW-0812">Transmembrane</keyword>
<dbReference type="RefSeq" id="WP_089817632.1">
    <property type="nucleotide sequence ID" value="NZ_FOZK01000003.1"/>
</dbReference>
<feature type="transmembrane region" description="Helical" evidence="1">
    <location>
        <begin position="6"/>
        <end position="27"/>
    </location>
</feature>
<dbReference type="EMBL" id="FOZK01000003">
    <property type="protein sequence ID" value="SFS07656.1"/>
    <property type="molecule type" value="Genomic_DNA"/>
</dbReference>
<dbReference type="Proteomes" id="UP000199062">
    <property type="component" value="Unassembled WGS sequence"/>
</dbReference>
<accession>A0A1I6LW56</accession>
<evidence type="ECO:0000313" key="3">
    <source>
        <dbReference type="Proteomes" id="UP000199062"/>
    </source>
</evidence>
<evidence type="ECO:0000313" key="2">
    <source>
        <dbReference type="EMBL" id="SFS07656.1"/>
    </source>
</evidence>
<feature type="transmembrane region" description="Helical" evidence="1">
    <location>
        <begin position="39"/>
        <end position="60"/>
    </location>
</feature>
<keyword evidence="1" id="KW-1133">Transmembrane helix</keyword>
<evidence type="ECO:0000256" key="1">
    <source>
        <dbReference type="SAM" id="Phobius"/>
    </source>
</evidence>
<organism evidence="2 3">
    <name type="scientific">Halomicrobium zhouii</name>
    <dbReference type="NCBI Taxonomy" id="767519"/>
    <lineage>
        <taxon>Archaea</taxon>
        <taxon>Methanobacteriati</taxon>
        <taxon>Methanobacteriota</taxon>
        <taxon>Stenosarchaea group</taxon>
        <taxon>Halobacteria</taxon>
        <taxon>Halobacteriales</taxon>
        <taxon>Haloarculaceae</taxon>
        <taxon>Halomicrobium</taxon>
    </lineage>
</organism>
<feature type="transmembrane region" description="Helical" evidence="1">
    <location>
        <begin position="80"/>
        <end position="100"/>
    </location>
</feature>
<name>A0A1I6LW56_9EURY</name>
<dbReference type="AlphaFoldDB" id="A0A1I6LW56"/>
<protein>
    <submittedName>
        <fullName evidence="2">Uncharacterized protein</fullName>
    </submittedName>
</protein>
<keyword evidence="1" id="KW-0472">Membrane</keyword>
<sequence length="101" mass="11494">MVAWIDVARLAAGLNVLLLCALGYVWGRNYYQIRSKHTLGNLLFSLFLLAENALALYFYLLHQDLSVWFSTAVPAIAWQAMMALHVLETFGLAFLAWVTWD</sequence>
<dbReference type="STRING" id="767519.SAMN05216559_3262"/>
<keyword evidence="3" id="KW-1185">Reference proteome</keyword>
<reference evidence="2 3" key="1">
    <citation type="submission" date="2016-10" db="EMBL/GenBank/DDBJ databases">
        <authorList>
            <person name="de Groot N.N."/>
        </authorList>
    </citation>
    <scope>NUCLEOTIDE SEQUENCE [LARGE SCALE GENOMIC DNA]</scope>
    <source>
        <strain evidence="2 3">CGMCC 1.10457</strain>
    </source>
</reference>
<dbReference type="InterPro" id="IPR058349">
    <property type="entry name" value="DUF8036"/>
</dbReference>
<dbReference type="OrthoDB" id="205211at2157"/>
<proteinExistence type="predicted"/>
<dbReference type="Pfam" id="PF26119">
    <property type="entry name" value="DUF8036"/>
    <property type="match status" value="1"/>
</dbReference>